<feature type="chain" id="PRO_5003911910" evidence="7">
    <location>
        <begin position="27"/>
        <end position="747"/>
    </location>
</feature>
<sequence length="747" mass="78370">MRLRRALAAAALTAAMAATAAMPAQAAGPQPGHHPGGRTTTYTNAASSSFADTYADPSVIRGKDGWWYAYATADPLKSGEAPGIGHIARTRDWVHWDYVGTIFNQNNRPSWATATAGLWAPDVRYIGGRYVMYFAVTDTTLNPAGDDMAVGVATADSPAGPWTPTDKPVVAPRSNGSGGWYNTIDPAGLTGADGQQYLYWGSYGGGVHVTRVSSDGLTPVGTEQKVGRSDRYEGAYVVRHGKYYYLMASSANCCSGPATGYAVFAGRSTSPMGPFLDEDGVSMNASATGGKLVVAQNGNKWIGPGHNAMFTDAAGQSYLVYHALDRNNAWLTTPGGINRRPMLVDRLDWIDGWPVVNAGAGPSATPQKAPTTSTLLGGQPWDPASRFLGMTSVTDAQGGAAGRVTSRAVSRTRLPGGDLRVSVDLKGSAPVTVSLGSVRATVDPVRGRLTVQGTGGERTTSLPALTGWRTLTLESLRLSATASVSAEDLADPAATVTAPSLRRIGAGPLEIQGATLVDNLTVARPAAPVTRAVATPVPGRTLASDGFESGIGSDWSWVRRQDDVTVADGRLNWPLRTVDLSGKGGTGGLLLREAPKGQWIAQVKVNLDLGADTVRNFQQAGMVVYNSDDDFARLGTVAIGDTRTIEYGRELSSGAPGKVIYGGSIVGRSASTMWMRIAHTTDRAGEQLYRAGISTDGHTWKWGATWTLAAGTQPRIGLYAGGGASPAVTASFDDFRIMATNWRAPSI</sequence>
<proteinExistence type="inferred from homology"/>
<dbReference type="InterPro" id="IPR050727">
    <property type="entry name" value="GH43_arabinanases"/>
</dbReference>
<dbReference type="SUPFAM" id="SSF49899">
    <property type="entry name" value="Concanavalin A-like lectins/glucanases"/>
    <property type="match status" value="1"/>
</dbReference>
<dbReference type="EMBL" id="CP003493">
    <property type="protein sequence ID" value="AFV91134.1"/>
    <property type="molecule type" value="Genomic_DNA"/>
</dbReference>
<dbReference type="STRING" id="1171373.PACID_33780"/>
<feature type="active site" description="Proton donor" evidence="5">
    <location>
        <position position="233"/>
    </location>
</feature>
<feature type="site" description="Important for catalytic activity, responsible for pKa modulation of the active site Glu and correct orientation of both the proton donor and substrate" evidence="6">
    <location>
        <position position="185"/>
    </location>
</feature>
<feature type="signal peptide" evidence="7">
    <location>
        <begin position="1"/>
        <end position="26"/>
    </location>
</feature>
<dbReference type="SUPFAM" id="SSF75005">
    <property type="entry name" value="Arabinanase/levansucrase/invertase"/>
    <property type="match status" value="1"/>
</dbReference>
<dbReference type="Proteomes" id="UP000000214">
    <property type="component" value="Chromosome"/>
</dbReference>
<evidence type="ECO:0000256" key="1">
    <source>
        <dbReference type="ARBA" id="ARBA00004834"/>
    </source>
</evidence>
<keyword evidence="7" id="KW-0732">Signal</keyword>
<accession>K7RSS0</accession>
<organism evidence="8 9">
    <name type="scientific">Acidipropionibacterium acidipropionici (strain ATCC 4875 / DSM 20272 / JCM 6432 / NBRC 12425 / NCIMB 8070 / 4)</name>
    <name type="common">Propionibacterium acidipropionici</name>
    <dbReference type="NCBI Taxonomy" id="1171373"/>
    <lineage>
        <taxon>Bacteria</taxon>
        <taxon>Bacillati</taxon>
        <taxon>Actinomycetota</taxon>
        <taxon>Actinomycetes</taxon>
        <taxon>Propionibacteriales</taxon>
        <taxon>Propionibacteriaceae</taxon>
        <taxon>Acidipropionibacterium</taxon>
    </lineage>
</organism>
<feature type="active site" description="Proton acceptor" evidence="5">
    <location>
        <position position="56"/>
    </location>
</feature>
<dbReference type="CDD" id="cd18616">
    <property type="entry name" value="GH43_ABN-like"/>
    <property type="match status" value="1"/>
</dbReference>
<dbReference type="Pfam" id="PF04616">
    <property type="entry name" value="Glyco_hydro_43"/>
    <property type="match status" value="1"/>
</dbReference>
<comment type="pathway">
    <text evidence="1">Glycan metabolism; L-arabinan degradation.</text>
</comment>
<evidence type="ECO:0000313" key="8">
    <source>
        <dbReference type="EMBL" id="AFV91134.1"/>
    </source>
</evidence>
<name>K7RSS0_ACIA4</name>
<keyword evidence="4" id="KW-0326">Glycosidase</keyword>
<dbReference type="Gene3D" id="2.60.120.200">
    <property type="match status" value="1"/>
</dbReference>
<dbReference type="AlphaFoldDB" id="K7RSS0"/>
<dbReference type="RefSeq" id="WP_015072026.1">
    <property type="nucleotide sequence ID" value="NC_019395.1"/>
</dbReference>
<dbReference type="GO" id="GO:0005975">
    <property type="term" value="P:carbohydrate metabolic process"/>
    <property type="evidence" value="ECO:0007669"/>
    <property type="project" value="InterPro"/>
</dbReference>
<evidence type="ECO:0000256" key="3">
    <source>
        <dbReference type="ARBA" id="ARBA00022801"/>
    </source>
</evidence>
<dbReference type="InterPro" id="IPR013320">
    <property type="entry name" value="ConA-like_dom_sf"/>
</dbReference>
<dbReference type="Gene3D" id="2.115.10.20">
    <property type="entry name" value="Glycosyl hydrolase domain, family 43"/>
    <property type="match status" value="1"/>
</dbReference>
<dbReference type="KEGG" id="pbo:PACID_33780"/>
<protein>
    <submittedName>
        <fullName evidence="8">Glycoside hydrolase family 43</fullName>
    </submittedName>
</protein>
<evidence type="ECO:0000256" key="7">
    <source>
        <dbReference type="SAM" id="SignalP"/>
    </source>
</evidence>
<dbReference type="GO" id="GO:0004553">
    <property type="term" value="F:hydrolase activity, hydrolyzing O-glycosyl compounds"/>
    <property type="evidence" value="ECO:0007669"/>
    <property type="project" value="InterPro"/>
</dbReference>
<evidence type="ECO:0000256" key="2">
    <source>
        <dbReference type="ARBA" id="ARBA00009865"/>
    </source>
</evidence>
<evidence type="ECO:0000256" key="4">
    <source>
        <dbReference type="ARBA" id="ARBA00023295"/>
    </source>
</evidence>
<dbReference type="PANTHER" id="PTHR43301">
    <property type="entry name" value="ARABINAN ENDO-1,5-ALPHA-L-ARABINOSIDASE"/>
    <property type="match status" value="1"/>
</dbReference>
<gene>
    <name evidence="8" type="ordered locus">PACID_33780</name>
</gene>
<dbReference type="InterPro" id="IPR006710">
    <property type="entry name" value="Glyco_hydro_43"/>
</dbReference>
<comment type="similarity">
    <text evidence="2">Belongs to the glycosyl hydrolase 43 family.</text>
</comment>
<dbReference type="eggNOG" id="COG3507">
    <property type="taxonomic scope" value="Bacteria"/>
</dbReference>
<dbReference type="InterPro" id="IPR023296">
    <property type="entry name" value="Glyco_hydro_beta-prop_sf"/>
</dbReference>
<reference evidence="8 9" key="1">
    <citation type="journal article" date="2012" name="BMC Genomics">
        <title>The genome sequence of Propionibacterium acidipropionici provides insights into its biotechnological and industrial potential.</title>
        <authorList>
            <person name="Parizzi L.P."/>
            <person name="Grassi M.C."/>
            <person name="Llerena L.A."/>
            <person name="Carazzolle M.F."/>
            <person name="Queiroz V.L."/>
            <person name="Lunardi I."/>
            <person name="Zeidler A.F."/>
            <person name="Teixeira P.J."/>
            <person name="Mieczkowski P."/>
            <person name="Rincones J."/>
            <person name="Pereira G.A."/>
        </authorList>
    </citation>
    <scope>NUCLEOTIDE SEQUENCE [LARGE SCALE GENOMIC DNA]</scope>
    <source>
        <strain evidence="9">ATCC 4875 / DSM 20272 / JCM 6432 / NBRC 12425 / NCIMB 8070</strain>
    </source>
</reference>
<dbReference type="PANTHER" id="PTHR43301:SF3">
    <property type="entry name" value="ARABINAN ENDO-1,5-ALPHA-L-ARABINOSIDASE A-RELATED"/>
    <property type="match status" value="1"/>
</dbReference>
<dbReference type="HOGENOM" id="CLU_388142_0_0_11"/>
<keyword evidence="3 8" id="KW-0378">Hydrolase</keyword>
<evidence type="ECO:0000256" key="5">
    <source>
        <dbReference type="PIRSR" id="PIRSR606710-1"/>
    </source>
</evidence>
<evidence type="ECO:0000313" key="9">
    <source>
        <dbReference type="Proteomes" id="UP000000214"/>
    </source>
</evidence>
<dbReference type="PATRIC" id="fig|1171373.8.peg.3326"/>
<evidence type="ECO:0000256" key="6">
    <source>
        <dbReference type="PIRSR" id="PIRSR606710-2"/>
    </source>
</evidence>